<organism evidence="4 5">
    <name type="scientific">Arthrobacter terricola</name>
    <dbReference type="NCBI Taxonomy" id="2547396"/>
    <lineage>
        <taxon>Bacteria</taxon>
        <taxon>Bacillati</taxon>
        <taxon>Actinomycetota</taxon>
        <taxon>Actinomycetes</taxon>
        <taxon>Micrococcales</taxon>
        <taxon>Micrococcaceae</taxon>
        <taxon>Arthrobacter</taxon>
    </lineage>
</organism>
<accession>A0A4R5KU52</accession>
<protein>
    <submittedName>
        <fullName evidence="4">ATPase</fullName>
    </submittedName>
</protein>
<dbReference type="Proteomes" id="UP000295511">
    <property type="component" value="Unassembled WGS sequence"/>
</dbReference>
<dbReference type="InterPro" id="IPR023393">
    <property type="entry name" value="START-like_dom_sf"/>
</dbReference>
<proteinExistence type="inferred from homology"/>
<dbReference type="Gene3D" id="3.30.530.20">
    <property type="match status" value="1"/>
</dbReference>
<dbReference type="InterPro" id="IPR013538">
    <property type="entry name" value="ASHA1/2-like_C"/>
</dbReference>
<dbReference type="AlphaFoldDB" id="A0A4R5KU52"/>
<name>A0A4R5KU52_9MICC</name>
<comment type="similarity">
    <text evidence="1">Belongs to the AHA1 family.</text>
</comment>
<evidence type="ECO:0000259" key="3">
    <source>
        <dbReference type="Pfam" id="PF08327"/>
    </source>
</evidence>
<evidence type="ECO:0000313" key="4">
    <source>
        <dbReference type="EMBL" id="TDF98440.1"/>
    </source>
</evidence>
<reference evidence="4 5" key="1">
    <citation type="submission" date="2019-03" db="EMBL/GenBank/DDBJ databases">
        <title>Whole genome sequence of Arthrobacter sp JH1-1.</title>
        <authorList>
            <person name="Trinh H.N."/>
        </authorList>
    </citation>
    <scope>NUCLEOTIDE SEQUENCE [LARGE SCALE GENOMIC DNA]</scope>
    <source>
        <strain evidence="4 5">JH1-1</strain>
    </source>
</reference>
<gene>
    <name evidence="4" type="ORF">E1809_06595</name>
</gene>
<keyword evidence="5" id="KW-1185">Reference proteome</keyword>
<dbReference type="SUPFAM" id="SSF55961">
    <property type="entry name" value="Bet v1-like"/>
    <property type="match status" value="1"/>
</dbReference>
<sequence length="143" mass="15961">MTGNFIASSSIDIDADAERVWTVLTDPSAIKDFMFGTEASTDWTIGGPITWRGTWEGKDYEDKGVILEFEPGKRLVNTHFSPLSGQDDIPENYHTLTWTLEPQDGKTRLTLTQDKNGSPEEAKHAEGMWDSLVKSVKQIAERG</sequence>
<dbReference type="OrthoDB" id="9803476at2"/>
<evidence type="ECO:0000256" key="1">
    <source>
        <dbReference type="ARBA" id="ARBA00006817"/>
    </source>
</evidence>
<feature type="domain" description="Activator of Hsp90 ATPase homologue 1/2-like C-terminal" evidence="3">
    <location>
        <begin position="14"/>
        <end position="140"/>
    </location>
</feature>
<evidence type="ECO:0000256" key="2">
    <source>
        <dbReference type="SAM" id="MobiDB-lite"/>
    </source>
</evidence>
<feature type="region of interest" description="Disordered" evidence="2">
    <location>
        <begin position="107"/>
        <end position="128"/>
    </location>
</feature>
<dbReference type="Pfam" id="PF08327">
    <property type="entry name" value="AHSA1"/>
    <property type="match status" value="1"/>
</dbReference>
<feature type="compositionally biased region" description="Basic and acidic residues" evidence="2">
    <location>
        <begin position="117"/>
        <end position="127"/>
    </location>
</feature>
<dbReference type="EMBL" id="SMRU01000006">
    <property type="protein sequence ID" value="TDF98440.1"/>
    <property type="molecule type" value="Genomic_DNA"/>
</dbReference>
<evidence type="ECO:0000313" key="5">
    <source>
        <dbReference type="Proteomes" id="UP000295511"/>
    </source>
</evidence>
<comment type="caution">
    <text evidence="4">The sequence shown here is derived from an EMBL/GenBank/DDBJ whole genome shotgun (WGS) entry which is preliminary data.</text>
</comment>